<dbReference type="InterPro" id="IPR015421">
    <property type="entry name" value="PyrdxlP-dep_Trfase_major"/>
</dbReference>
<comment type="cofactor">
    <cofactor evidence="1">
        <name>pyridoxal 5'-phosphate</name>
        <dbReference type="ChEBI" id="CHEBI:597326"/>
    </cofactor>
</comment>
<dbReference type="AlphaFoldDB" id="A0A7I8W724"/>
<dbReference type="PANTHER" id="PTHR42735">
    <property type="match status" value="1"/>
</dbReference>
<keyword evidence="7" id="KW-0175">Coiled coil</keyword>
<evidence type="ECO:0000256" key="5">
    <source>
        <dbReference type="ARBA" id="ARBA00023239"/>
    </source>
</evidence>
<evidence type="ECO:0000256" key="2">
    <source>
        <dbReference type="ARBA" id="ARBA00009533"/>
    </source>
</evidence>
<dbReference type="Pfam" id="PF22930">
    <property type="entry name" value="PDXDC1-like_cen"/>
    <property type="match status" value="1"/>
</dbReference>
<evidence type="ECO:0000313" key="11">
    <source>
        <dbReference type="EMBL" id="CAD5123457.1"/>
    </source>
</evidence>
<dbReference type="InterPro" id="IPR050477">
    <property type="entry name" value="GrpII_AminoAcid_Decarb"/>
</dbReference>
<dbReference type="InterPro" id="IPR055103">
    <property type="entry name" value="PDXDC1-like_2nd"/>
</dbReference>
<keyword evidence="5" id="KW-0456">Lyase</keyword>
<accession>A0A7I8W724</accession>
<proteinExistence type="inferred from homology"/>
<sequence length="845" mass="95165">MAAENGKNLEKTASKQQESSGKVEDAKAPLLTNSKKPDTEFNNVLEKKFYKSFMNPMLATLEEKVNENNEILDRINKKWEDEREERKRERLSKHVPEELRGKGLPRNDIFKHLENLIIYENYAKDFDVNRLIKPRQREVDGVAELAVLSQSVASYISLFEPNHLRHLTSTILTDTTRWLCRLFRFDNGTAYFNEDERECLVRISRLSLLKKFPSLTSDGFDALVNKPPVIYISAAARPGLAQYLCAQLSLPLWCVNTIPCTKKVGAQNKMDISLLEKAIAEDQKENRCPTLVICYAGTPLIGHVDDIGKMQDICSKHNIWLHVEGANLATLVLYSVPTSINSAKTGDSISLNLSSWFGLPLIPHVVLYKEQDPNDSHAAGLIQVTNKSRLCCLGLWMCLQEMGHEGMVERVQGAVTLANYLVEKLNKLKQIRHLSKRASSEEEKNEMPDSIGGVAKQLVTKAINALVTFEIENPTVVFQYYPDLTSSSSEKEVEKGKEKEREREKKEKIREADKANDKEIKNALKENNDDSISYLHSLNIWLVETIKREIGKVFLSAVDVEAAGACIRFAPLETAHAMGTTTGDIDALVACIERQLPILNATIEMRKEFDRVVSTYANLNLIKVQNWAGLGAVQYVPDGYLNRQWSDDDMKNINTLNIGLVHELKSRDTAFSLGFDNLQTACVRFGLVTNATDLEELVGLVVSKAKEVEEASRYLEIMADVVKQGIEKAELELVEEHQKKLASEGVLRQVPLVSSLMNWWSPPPKEGMKGRTFLLSSGKILSTEPIYKYRIQVKEEDVKGGDSEHAKLYENKSSIEKNETPETNVATPEKRADTVKKPESETSPK</sequence>
<evidence type="ECO:0000256" key="7">
    <source>
        <dbReference type="SAM" id="Coils"/>
    </source>
</evidence>
<feature type="region of interest" description="Disordered" evidence="8">
    <location>
        <begin position="489"/>
        <end position="513"/>
    </location>
</feature>
<evidence type="ECO:0000256" key="8">
    <source>
        <dbReference type="SAM" id="MobiDB-lite"/>
    </source>
</evidence>
<evidence type="ECO:0000256" key="1">
    <source>
        <dbReference type="ARBA" id="ARBA00001933"/>
    </source>
</evidence>
<dbReference type="EMBL" id="CAJFCJ010000019">
    <property type="protein sequence ID" value="CAD5123457.1"/>
    <property type="molecule type" value="Genomic_DNA"/>
</dbReference>
<evidence type="ECO:0000313" key="12">
    <source>
        <dbReference type="Proteomes" id="UP000549394"/>
    </source>
</evidence>
<dbReference type="InterPro" id="IPR015424">
    <property type="entry name" value="PyrdxlP-dep_Trfase"/>
</dbReference>
<dbReference type="InterPro" id="IPR055102">
    <property type="entry name" value="PDXDC1-like_3rd"/>
</dbReference>
<organism evidence="11 12">
    <name type="scientific">Dimorphilus gyrociliatus</name>
    <dbReference type="NCBI Taxonomy" id="2664684"/>
    <lineage>
        <taxon>Eukaryota</taxon>
        <taxon>Metazoa</taxon>
        <taxon>Spiralia</taxon>
        <taxon>Lophotrochozoa</taxon>
        <taxon>Annelida</taxon>
        <taxon>Polychaeta</taxon>
        <taxon>Polychaeta incertae sedis</taxon>
        <taxon>Dinophilidae</taxon>
        <taxon>Dimorphilus</taxon>
    </lineage>
</organism>
<feature type="coiled-coil region" evidence="7">
    <location>
        <begin position="58"/>
        <end position="89"/>
    </location>
</feature>
<dbReference type="OrthoDB" id="2161780at2759"/>
<gene>
    <name evidence="11" type="ORF">DGYR_LOCUS11136</name>
</gene>
<dbReference type="Pfam" id="PF00282">
    <property type="entry name" value="Pyridoxal_deC"/>
    <property type="match status" value="1"/>
</dbReference>
<dbReference type="Gene3D" id="3.40.640.10">
    <property type="entry name" value="Type I PLP-dependent aspartate aminotransferase-like (Major domain)"/>
    <property type="match status" value="1"/>
</dbReference>
<evidence type="ECO:0000259" key="9">
    <source>
        <dbReference type="Pfam" id="PF22930"/>
    </source>
</evidence>
<dbReference type="Proteomes" id="UP000549394">
    <property type="component" value="Unassembled WGS sequence"/>
</dbReference>
<feature type="domain" description="PDXDC1/PDXD2 second" evidence="9">
    <location>
        <begin position="473"/>
        <end position="603"/>
    </location>
</feature>
<dbReference type="GO" id="GO:0016831">
    <property type="term" value="F:carboxy-lyase activity"/>
    <property type="evidence" value="ECO:0007669"/>
    <property type="project" value="UniProtKB-KW"/>
</dbReference>
<feature type="region of interest" description="Disordered" evidence="8">
    <location>
        <begin position="1"/>
        <end position="38"/>
    </location>
</feature>
<evidence type="ECO:0000256" key="3">
    <source>
        <dbReference type="ARBA" id="ARBA00022793"/>
    </source>
</evidence>
<feature type="domain" description="PDXDC1-like third" evidence="10">
    <location>
        <begin position="609"/>
        <end position="713"/>
    </location>
</feature>
<dbReference type="InterPro" id="IPR002129">
    <property type="entry name" value="PyrdxlP-dep_de-COase"/>
</dbReference>
<dbReference type="Pfam" id="PF22937">
    <property type="entry name" value="PDXDC1-like_cen2"/>
    <property type="match status" value="1"/>
</dbReference>
<evidence type="ECO:0000256" key="4">
    <source>
        <dbReference type="ARBA" id="ARBA00022898"/>
    </source>
</evidence>
<dbReference type="GO" id="GO:0019752">
    <property type="term" value="P:carboxylic acid metabolic process"/>
    <property type="evidence" value="ECO:0007669"/>
    <property type="project" value="InterPro"/>
</dbReference>
<evidence type="ECO:0000259" key="10">
    <source>
        <dbReference type="Pfam" id="PF22937"/>
    </source>
</evidence>
<reference evidence="11 12" key="1">
    <citation type="submission" date="2020-08" db="EMBL/GenBank/DDBJ databases">
        <authorList>
            <person name="Hejnol A."/>
        </authorList>
    </citation>
    <scope>NUCLEOTIDE SEQUENCE [LARGE SCALE GENOMIC DNA]</scope>
</reference>
<feature type="compositionally biased region" description="Basic and acidic residues" evidence="8">
    <location>
        <begin position="828"/>
        <end position="845"/>
    </location>
</feature>
<comment type="similarity">
    <text evidence="2">Belongs to the group II decarboxylase family.</text>
</comment>
<keyword evidence="4" id="KW-0663">Pyridoxal phosphate</keyword>
<feature type="compositionally biased region" description="Basic and acidic residues" evidence="8">
    <location>
        <begin position="797"/>
        <end position="820"/>
    </location>
</feature>
<dbReference type="PANTHER" id="PTHR42735:SF1">
    <property type="entry name" value="PYRIDOXAL-DEPENDENT DECARBOXYLASE DOMAIN-CONTAINING PROTEIN 1-RELATED"/>
    <property type="match status" value="1"/>
</dbReference>
<dbReference type="SUPFAM" id="SSF53383">
    <property type="entry name" value="PLP-dependent transferases"/>
    <property type="match status" value="1"/>
</dbReference>
<evidence type="ECO:0000256" key="6">
    <source>
        <dbReference type="ARBA" id="ARBA00047190"/>
    </source>
</evidence>
<comment type="caution">
    <text evidence="11">The sequence shown here is derived from an EMBL/GenBank/DDBJ whole genome shotgun (WGS) entry which is preliminary data.</text>
</comment>
<keyword evidence="3" id="KW-0210">Decarboxylase</keyword>
<feature type="region of interest" description="Disordered" evidence="8">
    <location>
        <begin position="797"/>
        <end position="845"/>
    </location>
</feature>
<keyword evidence="12" id="KW-1185">Reference proteome</keyword>
<protein>
    <recommendedName>
        <fullName evidence="6">Pyridoxal-dependent decarboxylase domain-containing protein 1</fullName>
    </recommendedName>
</protein>
<name>A0A7I8W724_9ANNE</name>
<dbReference type="GO" id="GO:0030170">
    <property type="term" value="F:pyridoxal phosphate binding"/>
    <property type="evidence" value="ECO:0007669"/>
    <property type="project" value="InterPro"/>
</dbReference>